<comment type="caution">
    <text evidence="3">The sequence shown here is derived from an EMBL/GenBank/DDBJ whole genome shotgun (WGS) entry which is preliminary data.</text>
</comment>
<reference evidence="3 4" key="1">
    <citation type="submission" date="2017-05" db="EMBL/GenBank/DDBJ databases">
        <authorList>
            <person name="Varghese N."/>
            <person name="Submissions S."/>
        </authorList>
    </citation>
    <scope>NUCLEOTIDE SEQUENCE [LARGE SCALE GENOMIC DNA]</scope>
    <source>
        <strain evidence="3 4">MACB1020</strain>
    </source>
</reference>
<name>A0ABY1SA88_CALBS</name>
<gene>
    <name evidence="3" type="ORF">SAMN05216240_2231</name>
</gene>
<evidence type="ECO:0000313" key="3">
    <source>
        <dbReference type="EMBL" id="SMR94706.1"/>
    </source>
</evidence>
<dbReference type="EMBL" id="FXXC01000001">
    <property type="protein sequence ID" value="SMR94706.1"/>
    <property type="molecule type" value="Genomic_DNA"/>
</dbReference>
<keyword evidence="4" id="KW-1185">Reference proteome</keyword>
<sequence>MDENGNSGNVGILVVQNMLITGFDAPVEQVMYLDNVIKGHNLLQAIARVNRVYKNKSCGFVIDYVGVLKHLKEALAIYADEDIEEISEVVKNKAKSIDELKYVHNLIEEFFEKYGIRNWRQNVDECIDILVDEQVRNEFIALVRWFNRCMDEVLPDPAALKYLTDLKILAFIKESARNRYRDDKLSIKDASNKIREIVEEYLIFQGIDPKIPPTPLFEDKFLEKLHKKSSKAKAQELQHAIIEYIDEHWEEDPELYERFSDRLKRLLQEYKENGDAQCIELEKLREELKKGREAEQTYGLDPKKEMPFFGLLKDQIFGKKPVSELSEREIDFLVSTTRDLVELISREVQAVDFWESATKQRKLKSYIISHLLEKISPAMYENNHDGVKTETAVYISNSSGQNIFNKRNEIAQRLLELAYHHFRK</sequence>
<proteinExistence type="predicted"/>
<dbReference type="CDD" id="cd18800">
    <property type="entry name" value="SF2_C_EcoR124I-like"/>
    <property type="match status" value="1"/>
</dbReference>
<dbReference type="PANTHER" id="PTHR30195:SF15">
    <property type="entry name" value="TYPE I RESTRICTION ENZYME HINDI ENDONUCLEASE SUBUNIT"/>
    <property type="match status" value="1"/>
</dbReference>
<dbReference type="Proteomes" id="UP000196803">
    <property type="component" value="Unassembled WGS sequence"/>
</dbReference>
<dbReference type="InterPro" id="IPR055180">
    <property type="entry name" value="HsdR_RecA-like_helicase_dom_2"/>
</dbReference>
<accession>A0ABY1SA88</accession>
<evidence type="ECO:0000259" key="2">
    <source>
        <dbReference type="Pfam" id="PF22679"/>
    </source>
</evidence>
<protein>
    <submittedName>
        <fullName evidence="3">Type I restriction enzyme, R subunit</fullName>
    </submittedName>
</protein>
<dbReference type="Pfam" id="PF22679">
    <property type="entry name" value="T1R_D3-like"/>
    <property type="match status" value="1"/>
</dbReference>
<dbReference type="Gene3D" id="3.40.50.300">
    <property type="entry name" value="P-loop containing nucleotide triphosphate hydrolases"/>
    <property type="match status" value="1"/>
</dbReference>
<dbReference type="InterPro" id="IPR051268">
    <property type="entry name" value="Type-I_R_enzyme_R_subunit"/>
</dbReference>
<evidence type="ECO:0000313" key="4">
    <source>
        <dbReference type="Proteomes" id="UP000196803"/>
    </source>
</evidence>
<dbReference type="InterPro" id="IPR027417">
    <property type="entry name" value="P-loop_NTPase"/>
</dbReference>
<dbReference type="PANTHER" id="PTHR30195">
    <property type="entry name" value="TYPE I SITE-SPECIFIC DEOXYRIBONUCLEASE PROTEIN SUBUNIT M AND R"/>
    <property type="match status" value="1"/>
</dbReference>
<evidence type="ECO:0000256" key="1">
    <source>
        <dbReference type="ARBA" id="ARBA00022747"/>
    </source>
</evidence>
<keyword evidence="1" id="KW-0680">Restriction system</keyword>
<organism evidence="3 4">
    <name type="scientific">Caldicellulosiruptor bescii</name>
    <name type="common">Anaerocellum thermophilum</name>
    <dbReference type="NCBI Taxonomy" id="31899"/>
    <lineage>
        <taxon>Bacteria</taxon>
        <taxon>Bacillati</taxon>
        <taxon>Bacillota</taxon>
        <taxon>Bacillota incertae sedis</taxon>
        <taxon>Caldicellulosiruptorales</taxon>
        <taxon>Caldicellulosiruptoraceae</taxon>
        <taxon>Caldicellulosiruptor</taxon>
    </lineage>
</organism>
<feature type="domain" description="Restriction endonuclease type I HsdR second RecA-like helicase" evidence="2">
    <location>
        <begin position="8"/>
        <end position="64"/>
    </location>
</feature>